<accession>A0A4D6KWU8</accession>
<keyword evidence="3" id="KW-1185">Reference proteome</keyword>
<dbReference type="AlphaFoldDB" id="A0A4D6KWU8"/>
<sequence>MAKLLNRHSLADHENLAHLLPSTKSMIIARKKNHIQGNHTTNRIIQGLVDIQIQHRLAQKFARAEGSRSGEPPPPPRRGHKNKCVGNAGSRLSEIPLAWASCLLAQKPQQVAWATIRGEKA</sequence>
<dbReference type="EMBL" id="CP039346">
    <property type="protein sequence ID" value="QCD81300.1"/>
    <property type="molecule type" value="Genomic_DNA"/>
</dbReference>
<organism evidence="2 3">
    <name type="scientific">Vigna unguiculata</name>
    <name type="common">Cowpea</name>
    <dbReference type="NCBI Taxonomy" id="3917"/>
    <lineage>
        <taxon>Eukaryota</taxon>
        <taxon>Viridiplantae</taxon>
        <taxon>Streptophyta</taxon>
        <taxon>Embryophyta</taxon>
        <taxon>Tracheophyta</taxon>
        <taxon>Spermatophyta</taxon>
        <taxon>Magnoliopsida</taxon>
        <taxon>eudicotyledons</taxon>
        <taxon>Gunneridae</taxon>
        <taxon>Pentapetalae</taxon>
        <taxon>rosids</taxon>
        <taxon>fabids</taxon>
        <taxon>Fabales</taxon>
        <taxon>Fabaceae</taxon>
        <taxon>Papilionoideae</taxon>
        <taxon>50 kb inversion clade</taxon>
        <taxon>NPAAA clade</taxon>
        <taxon>indigoferoid/millettioid clade</taxon>
        <taxon>Phaseoleae</taxon>
        <taxon>Vigna</taxon>
    </lineage>
</organism>
<reference evidence="2 3" key="1">
    <citation type="submission" date="2019-04" db="EMBL/GenBank/DDBJ databases">
        <title>An improved genome assembly and genetic linkage map for asparagus bean, Vigna unguiculata ssp. sesquipedialis.</title>
        <authorList>
            <person name="Xia Q."/>
            <person name="Zhang R."/>
            <person name="Dong Y."/>
        </authorList>
    </citation>
    <scope>NUCLEOTIDE SEQUENCE [LARGE SCALE GENOMIC DNA]</scope>
    <source>
        <tissue evidence="2">Leaf</tissue>
    </source>
</reference>
<evidence type="ECO:0000313" key="3">
    <source>
        <dbReference type="Proteomes" id="UP000501690"/>
    </source>
</evidence>
<dbReference type="Proteomes" id="UP000501690">
    <property type="component" value="Linkage Group LG2"/>
</dbReference>
<proteinExistence type="predicted"/>
<name>A0A4D6KWU8_VIGUN</name>
<feature type="region of interest" description="Disordered" evidence="1">
    <location>
        <begin position="60"/>
        <end position="87"/>
    </location>
</feature>
<evidence type="ECO:0000256" key="1">
    <source>
        <dbReference type="SAM" id="MobiDB-lite"/>
    </source>
</evidence>
<evidence type="ECO:0000313" key="2">
    <source>
        <dbReference type="EMBL" id="QCD81300.1"/>
    </source>
</evidence>
<gene>
    <name evidence="2" type="ORF">DEO72_LG2g1625</name>
</gene>
<protein>
    <submittedName>
        <fullName evidence="2">Uncharacterized protein</fullName>
    </submittedName>
</protein>